<protein>
    <recommendedName>
        <fullName evidence="4">Pilus assembly protein</fullName>
    </recommendedName>
</protein>
<dbReference type="OrthoDB" id="9790012at2"/>
<dbReference type="SUPFAM" id="SSF56235">
    <property type="entry name" value="N-terminal nucleophile aminohydrolases (Ntn hydrolases)"/>
    <property type="match status" value="1"/>
</dbReference>
<dbReference type="EMBL" id="AUNB01000057">
    <property type="protein sequence ID" value="KEO54810.1"/>
    <property type="molecule type" value="Genomic_DNA"/>
</dbReference>
<dbReference type="AlphaFoldDB" id="A0A074JG02"/>
<dbReference type="STRING" id="1353528.DT23_18115"/>
<reference evidence="2 3" key="1">
    <citation type="journal article" date="2015" name="Antonie Van Leeuwenhoek">
        <title>Thioclava indica sp. nov., isolated from surface seawater of the Indian Ocean.</title>
        <authorList>
            <person name="Liu Y."/>
            <person name="Lai Q."/>
            <person name="Du J."/>
            <person name="Xu H."/>
            <person name="Jiang L."/>
            <person name="Shao Z."/>
        </authorList>
    </citation>
    <scope>NUCLEOTIDE SEQUENCE [LARGE SCALE GENOMIC DNA]</scope>
    <source>
        <strain evidence="2 3">DT23-4</strain>
    </source>
</reference>
<dbReference type="InterPro" id="IPR010430">
    <property type="entry name" value="DUF1028"/>
</dbReference>
<comment type="caution">
    <text evidence="2">The sequence shown here is derived from an EMBL/GenBank/DDBJ whole genome shotgun (WGS) entry which is preliminary data.</text>
</comment>
<accession>A0A074JG02</accession>
<dbReference type="Pfam" id="PF06267">
    <property type="entry name" value="DUF1028"/>
    <property type="match status" value="1"/>
</dbReference>
<dbReference type="Gene3D" id="3.60.20.10">
    <property type="entry name" value="Glutamine Phosphoribosylpyrophosphate, subunit 1, domain 1"/>
    <property type="match status" value="1"/>
</dbReference>
<evidence type="ECO:0000256" key="1">
    <source>
        <dbReference type="SAM" id="MobiDB-lite"/>
    </source>
</evidence>
<keyword evidence="3" id="KW-1185">Reference proteome</keyword>
<dbReference type="RefSeq" id="WP_038132464.1">
    <property type="nucleotide sequence ID" value="NZ_AUNB01000057.1"/>
</dbReference>
<dbReference type="PANTHER" id="PTHR39328:SF1">
    <property type="entry name" value="BLL2871 PROTEIN"/>
    <property type="match status" value="1"/>
</dbReference>
<evidence type="ECO:0000313" key="3">
    <source>
        <dbReference type="Proteomes" id="UP000027471"/>
    </source>
</evidence>
<dbReference type="InterPro" id="IPR029055">
    <property type="entry name" value="Ntn_hydrolases_N"/>
</dbReference>
<dbReference type="Proteomes" id="UP000027471">
    <property type="component" value="Unassembled WGS sequence"/>
</dbReference>
<dbReference type="PANTHER" id="PTHR39328">
    <property type="entry name" value="BLL2871 PROTEIN"/>
    <property type="match status" value="1"/>
</dbReference>
<organism evidence="2 3">
    <name type="scientific">Thioclava indica</name>
    <dbReference type="NCBI Taxonomy" id="1353528"/>
    <lineage>
        <taxon>Bacteria</taxon>
        <taxon>Pseudomonadati</taxon>
        <taxon>Pseudomonadota</taxon>
        <taxon>Alphaproteobacteria</taxon>
        <taxon>Rhodobacterales</taxon>
        <taxon>Paracoccaceae</taxon>
        <taxon>Thioclava</taxon>
    </lineage>
</organism>
<evidence type="ECO:0000313" key="2">
    <source>
        <dbReference type="EMBL" id="KEO54810.1"/>
    </source>
</evidence>
<dbReference type="eggNOG" id="COG3342">
    <property type="taxonomic scope" value="Bacteria"/>
</dbReference>
<evidence type="ECO:0008006" key="4">
    <source>
        <dbReference type="Google" id="ProtNLM"/>
    </source>
</evidence>
<name>A0A074JG02_9RHOB</name>
<feature type="region of interest" description="Disordered" evidence="1">
    <location>
        <begin position="231"/>
        <end position="250"/>
    </location>
</feature>
<gene>
    <name evidence="2" type="ORF">DT23_18115</name>
</gene>
<proteinExistence type="predicted"/>
<sequence>MTYSILAKDPETGAIGIAVASRFFACGALVPHIGRGVAVATQAFINPIWGTEGQRRLQCDEPAEAILADFVRRDAGQAQRQAHMMDSAGHSAAFTGAQCIDWAGHTIGEGFSVAGNMLTGPEVVAETARVWCARRDLPFPDRLLAAMQAGEEAGGDKRGRQAAGLRIHRGQDYPWLDLRVDDHSDPLSELRRLLTVAEERYLFLAEIMPTAERFSGAPDRSDIDTKIAASEAQREAQGRVTASYATTGKV</sequence>